<name>A0AAW1URU5_9CUCU</name>
<dbReference type="AlphaFoldDB" id="A0AAW1URU5"/>
<evidence type="ECO:0000313" key="2">
    <source>
        <dbReference type="Proteomes" id="UP001431783"/>
    </source>
</evidence>
<organism evidence="1 2">
    <name type="scientific">Henosepilachna vigintioctopunctata</name>
    <dbReference type="NCBI Taxonomy" id="420089"/>
    <lineage>
        <taxon>Eukaryota</taxon>
        <taxon>Metazoa</taxon>
        <taxon>Ecdysozoa</taxon>
        <taxon>Arthropoda</taxon>
        <taxon>Hexapoda</taxon>
        <taxon>Insecta</taxon>
        <taxon>Pterygota</taxon>
        <taxon>Neoptera</taxon>
        <taxon>Endopterygota</taxon>
        <taxon>Coleoptera</taxon>
        <taxon>Polyphaga</taxon>
        <taxon>Cucujiformia</taxon>
        <taxon>Coccinelloidea</taxon>
        <taxon>Coccinellidae</taxon>
        <taxon>Epilachninae</taxon>
        <taxon>Epilachnini</taxon>
        <taxon>Henosepilachna</taxon>
    </lineage>
</organism>
<comment type="caution">
    <text evidence="1">The sequence shown here is derived from an EMBL/GenBank/DDBJ whole genome shotgun (WGS) entry which is preliminary data.</text>
</comment>
<sequence>MYNLDFVNNPYNRFDVDLVARLSEHTDPSSNGDHLDIGQMHLSFYFFRPAYMPVSRHLIRTEPGKTTAQRTRILDPSTELQPLVNLWYRHNCRFTANKHNWQRLKTPLREMRFLFQPLYAV</sequence>
<accession>A0AAW1URU5</accession>
<dbReference type="EMBL" id="JARQZJ010000091">
    <property type="protein sequence ID" value="KAK9883248.1"/>
    <property type="molecule type" value="Genomic_DNA"/>
</dbReference>
<protein>
    <submittedName>
        <fullName evidence="1">Uncharacterized protein</fullName>
    </submittedName>
</protein>
<dbReference type="Proteomes" id="UP001431783">
    <property type="component" value="Unassembled WGS sequence"/>
</dbReference>
<gene>
    <name evidence="1" type="ORF">WA026_001437</name>
</gene>
<keyword evidence="2" id="KW-1185">Reference proteome</keyword>
<evidence type="ECO:0000313" key="1">
    <source>
        <dbReference type="EMBL" id="KAK9883248.1"/>
    </source>
</evidence>
<proteinExistence type="predicted"/>
<reference evidence="1 2" key="1">
    <citation type="submission" date="2023-03" db="EMBL/GenBank/DDBJ databases">
        <title>Genome insight into feeding habits of ladybird beetles.</title>
        <authorList>
            <person name="Li H.-S."/>
            <person name="Huang Y.-H."/>
            <person name="Pang H."/>
        </authorList>
    </citation>
    <scope>NUCLEOTIDE SEQUENCE [LARGE SCALE GENOMIC DNA]</scope>
    <source>
        <strain evidence="1">SYSU_2023b</strain>
        <tissue evidence="1">Whole body</tissue>
    </source>
</reference>